<dbReference type="EMBL" id="JABBWE010000005">
    <property type="protein sequence ID" value="KAG1802676.1"/>
    <property type="molecule type" value="Genomic_DNA"/>
</dbReference>
<feature type="non-terminal residue" evidence="1">
    <location>
        <position position="227"/>
    </location>
</feature>
<dbReference type="GeneID" id="64589890"/>
<evidence type="ECO:0000313" key="1">
    <source>
        <dbReference type="EMBL" id="KAG1802676.1"/>
    </source>
</evidence>
<sequence>ARSLYRWLHSIISSSPKPPALIHVKAHTDSSSLPARANTLVDAIAHDSHSQVIRPYPVPYATFELDSFVLYSPSLKFIECPLPLLLTHILSSHTAADPTFVPGRTLTLPLYDLHAPPDHPYVRTPYAYSALVQLYARSRQLDSASVRFARMGNVSPWCQFGCECLETPHHLFAKCRRFAETRIKSSQEVVDTTSMLLCEAKTTIRTTDVYLHSARRLFVDDASVWPL</sequence>
<comment type="caution">
    <text evidence="1">The sequence shown here is derived from an EMBL/GenBank/DDBJ whole genome shotgun (WGS) entry which is preliminary data.</text>
</comment>
<evidence type="ECO:0000313" key="2">
    <source>
        <dbReference type="Proteomes" id="UP000719766"/>
    </source>
</evidence>
<protein>
    <submittedName>
        <fullName evidence="1">Uncharacterized protein</fullName>
    </submittedName>
</protein>
<keyword evidence="2" id="KW-1185">Reference proteome</keyword>
<accession>A0A9P7DTG6</accession>
<dbReference type="RefSeq" id="XP_041165573.1">
    <property type="nucleotide sequence ID" value="XM_041296126.1"/>
</dbReference>
<proteinExistence type="predicted"/>
<gene>
    <name evidence="1" type="ORF">HD556DRAFT_1189020</name>
</gene>
<dbReference type="AlphaFoldDB" id="A0A9P7DTG6"/>
<dbReference type="Proteomes" id="UP000719766">
    <property type="component" value="Unassembled WGS sequence"/>
</dbReference>
<name>A0A9P7DTG6_9AGAM</name>
<organism evidence="1 2">
    <name type="scientific">Suillus plorans</name>
    <dbReference type="NCBI Taxonomy" id="116603"/>
    <lineage>
        <taxon>Eukaryota</taxon>
        <taxon>Fungi</taxon>
        <taxon>Dikarya</taxon>
        <taxon>Basidiomycota</taxon>
        <taxon>Agaricomycotina</taxon>
        <taxon>Agaricomycetes</taxon>
        <taxon>Agaricomycetidae</taxon>
        <taxon>Boletales</taxon>
        <taxon>Suillineae</taxon>
        <taxon>Suillaceae</taxon>
        <taxon>Suillus</taxon>
    </lineage>
</organism>
<dbReference type="OrthoDB" id="2676634at2759"/>
<feature type="non-terminal residue" evidence="1">
    <location>
        <position position="1"/>
    </location>
</feature>
<reference evidence="1" key="1">
    <citation type="journal article" date="2020" name="New Phytol.">
        <title>Comparative genomics reveals dynamic genome evolution in host specialist ectomycorrhizal fungi.</title>
        <authorList>
            <person name="Lofgren L.A."/>
            <person name="Nguyen N.H."/>
            <person name="Vilgalys R."/>
            <person name="Ruytinx J."/>
            <person name="Liao H.L."/>
            <person name="Branco S."/>
            <person name="Kuo A."/>
            <person name="LaButti K."/>
            <person name="Lipzen A."/>
            <person name="Andreopoulos W."/>
            <person name="Pangilinan J."/>
            <person name="Riley R."/>
            <person name="Hundley H."/>
            <person name="Na H."/>
            <person name="Barry K."/>
            <person name="Grigoriev I.V."/>
            <person name="Stajich J.E."/>
            <person name="Kennedy P.G."/>
        </authorList>
    </citation>
    <scope>NUCLEOTIDE SEQUENCE</scope>
    <source>
        <strain evidence="1">S12</strain>
    </source>
</reference>